<keyword evidence="5" id="KW-0663">Pyridoxal phosphate</keyword>
<dbReference type="PIRSF" id="PIRSF001434">
    <property type="entry name" value="CGS"/>
    <property type="match status" value="1"/>
</dbReference>
<evidence type="ECO:0000256" key="1">
    <source>
        <dbReference type="ARBA" id="ARBA00001933"/>
    </source>
</evidence>
<evidence type="ECO:0000313" key="7">
    <source>
        <dbReference type="EMBL" id="AKB54255.1"/>
    </source>
</evidence>
<evidence type="ECO:0000256" key="5">
    <source>
        <dbReference type="ARBA" id="ARBA00022898"/>
    </source>
</evidence>
<dbReference type="PANTHER" id="PTHR43797">
    <property type="entry name" value="HOMOCYSTEINE/CYSTEINE SYNTHASE"/>
    <property type="match status" value="1"/>
</dbReference>
<dbReference type="Proteomes" id="UP000033033">
    <property type="component" value="Chromosome"/>
</dbReference>
<dbReference type="Gene3D" id="3.90.1150.10">
    <property type="entry name" value="Aspartate Aminotransferase, domain 1"/>
    <property type="match status" value="1"/>
</dbReference>
<dbReference type="Gene3D" id="3.40.640.10">
    <property type="entry name" value="Type I PLP-dependent aspartate aminotransferase-like (Major domain)"/>
    <property type="match status" value="1"/>
</dbReference>
<dbReference type="CDD" id="cd00614">
    <property type="entry name" value="CGS_like"/>
    <property type="match status" value="1"/>
</dbReference>
<dbReference type="GO" id="GO:0004124">
    <property type="term" value="F:cysteine synthase activity"/>
    <property type="evidence" value="ECO:0007669"/>
    <property type="project" value="TreeGrafter"/>
</dbReference>
<dbReference type="PANTHER" id="PTHR43797:SF2">
    <property type="entry name" value="HOMOCYSTEINE_CYSTEINE SYNTHASE"/>
    <property type="match status" value="1"/>
</dbReference>
<keyword evidence="4 7" id="KW-0808">Transferase</keyword>
<dbReference type="NCBIfam" id="TIGR01326">
    <property type="entry name" value="OAH_OAS_sulfhy"/>
    <property type="match status" value="1"/>
</dbReference>
<dbReference type="InterPro" id="IPR015421">
    <property type="entry name" value="PyrdxlP-dep_Trfase_major"/>
</dbReference>
<proteinExistence type="inferred from homology"/>
<dbReference type="Pfam" id="PF01053">
    <property type="entry name" value="Cys_Met_Meta_PP"/>
    <property type="match status" value="1"/>
</dbReference>
<comment type="subunit">
    <text evidence="3">Homotetramer.</text>
</comment>
<dbReference type="FunFam" id="3.40.640.10:FF:000035">
    <property type="entry name" value="O-succinylhomoserine sulfhydrylase"/>
    <property type="match status" value="1"/>
</dbReference>
<dbReference type="GeneID" id="24844495"/>
<dbReference type="AlphaFoldDB" id="A0A0E3QUI4"/>
<dbReference type="PATRIC" id="fig|1434108.4.peg.1553"/>
<evidence type="ECO:0000256" key="6">
    <source>
        <dbReference type="SAM" id="MobiDB-lite"/>
    </source>
</evidence>
<dbReference type="InterPro" id="IPR000277">
    <property type="entry name" value="Cys/Met-Metab_PyrdxlP-dep_enz"/>
</dbReference>
<evidence type="ECO:0000256" key="3">
    <source>
        <dbReference type="ARBA" id="ARBA00011881"/>
    </source>
</evidence>
<protein>
    <submittedName>
        <fullName evidence="7">O-acetylhomoserine sulfhydrylase</fullName>
        <ecNumber evidence="7">2.5.1.48</ecNumber>
        <ecNumber evidence="7">2.5.1.49</ecNumber>
    </submittedName>
</protein>
<feature type="region of interest" description="Disordered" evidence="6">
    <location>
        <begin position="1"/>
        <end position="48"/>
    </location>
</feature>
<dbReference type="GO" id="GO:0006535">
    <property type="term" value="P:cysteine biosynthetic process from serine"/>
    <property type="evidence" value="ECO:0007669"/>
    <property type="project" value="TreeGrafter"/>
</dbReference>
<dbReference type="GO" id="GO:0003961">
    <property type="term" value="F:O-acetylhomoserine aminocarboxypropyltransferase activity"/>
    <property type="evidence" value="ECO:0007669"/>
    <property type="project" value="UniProtKB-EC"/>
</dbReference>
<evidence type="ECO:0000256" key="4">
    <source>
        <dbReference type="ARBA" id="ARBA00022679"/>
    </source>
</evidence>
<organism evidence="7 8">
    <name type="scientific">Methanosarcina barkeri MS</name>
    <dbReference type="NCBI Taxonomy" id="1434108"/>
    <lineage>
        <taxon>Archaea</taxon>
        <taxon>Methanobacteriati</taxon>
        <taxon>Methanobacteriota</taxon>
        <taxon>Stenosarchaea group</taxon>
        <taxon>Methanomicrobia</taxon>
        <taxon>Methanosarcinales</taxon>
        <taxon>Methanosarcinaceae</taxon>
        <taxon>Methanosarcina</taxon>
    </lineage>
</organism>
<comment type="similarity">
    <text evidence="2">Belongs to the trans-sulfuration enzymes family.</text>
</comment>
<accession>A0A0E3QUI4</accession>
<keyword evidence="8" id="KW-1185">Reference proteome</keyword>
<dbReference type="STRING" id="1434108.MSBRM_1257"/>
<evidence type="ECO:0000256" key="2">
    <source>
        <dbReference type="ARBA" id="ARBA00009077"/>
    </source>
</evidence>
<dbReference type="GO" id="GO:0071269">
    <property type="term" value="P:L-homocysteine biosynthetic process"/>
    <property type="evidence" value="ECO:0007669"/>
    <property type="project" value="TreeGrafter"/>
</dbReference>
<gene>
    <name evidence="7" type="ORF">MSBRM_1257</name>
</gene>
<dbReference type="GO" id="GO:0003962">
    <property type="term" value="F:cystathionine gamma-synthase activity"/>
    <property type="evidence" value="ECO:0007669"/>
    <property type="project" value="UniProtKB-EC"/>
</dbReference>
<comment type="cofactor">
    <cofactor evidence="1">
        <name>pyridoxal 5'-phosphate</name>
        <dbReference type="ChEBI" id="CHEBI:597326"/>
    </cofactor>
</comment>
<dbReference type="FunFam" id="3.90.1150.10:FF:000033">
    <property type="entry name" value="Cystathionine gamma-synthase"/>
    <property type="match status" value="1"/>
</dbReference>
<dbReference type="GO" id="GO:0005737">
    <property type="term" value="C:cytoplasm"/>
    <property type="evidence" value="ECO:0007669"/>
    <property type="project" value="TreeGrafter"/>
</dbReference>
<sequence length="467" mass="50970">MTDKNRNRNEKEGKENREIQTKEIQTKEIQTKEIQTKESRKKNKSESLGVSTLAVHAGAKPDPVTGARSVPIYQTAAYVFKDAEEAADLFGLRKEGNIYTRLMNPTTDVFEKRIAALEGGIGALAVASGMAAITTALLTFTKPGDEIISGDKLYGGTYELFNYTFPKLGRNVKFVDVGKPEEFKNAISEKTKAIYVESIGNPGLDIPDFEKLAEIAHGAGIPLVVDNTVSPLILRPIDHGVDIVVYSATKFIGGHGTSIGGVIVDSGNFDWKPEKFPEICEPDPGYHGLKYKEAFGKASFIAKARVQFVRDTGACISPFNSFLFTLGLETLPLRMKKHCDNALEIAKFLEKHPKVSWVSYPGLESHCSHELAKKYLKSGFGALIGFGIKGGAIECKKFIEGLEIFSHLANIGDAKSLVIHPASTTHEQLSKEEQAACGVTEDFIRLSIGIEDAKDLISDIDQALSEV</sequence>
<dbReference type="HOGENOM" id="CLU_018986_4_0_2"/>
<dbReference type="GO" id="GO:0019346">
    <property type="term" value="P:transsulfuration"/>
    <property type="evidence" value="ECO:0007669"/>
    <property type="project" value="InterPro"/>
</dbReference>
<dbReference type="SUPFAM" id="SSF53383">
    <property type="entry name" value="PLP-dependent transferases"/>
    <property type="match status" value="1"/>
</dbReference>
<dbReference type="RefSeq" id="WP_230629218.1">
    <property type="nucleotide sequence ID" value="NZ_CP009528.1"/>
</dbReference>
<dbReference type="InterPro" id="IPR015422">
    <property type="entry name" value="PyrdxlP-dep_Trfase_small"/>
</dbReference>
<feature type="compositionally biased region" description="Basic and acidic residues" evidence="6">
    <location>
        <begin position="1"/>
        <end position="38"/>
    </location>
</feature>
<dbReference type="PROSITE" id="PS00868">
    <property type="entry name" value="CYS_MET_METAB_PP"/>
    <property type="match status" value="1"/>
</dbReference>
<dbReference type="EMBL" id="CP009528">
    <property type="protein sequence ID" value="AKB54255.1"/>
    <property type="molecule type" value="Genomic_DNA"/>
</dbReference>
<dbReference type="GO" id="GO:0030170">
    <property type="term" value="F:pyridoxal phosphate binding"/>
    <property type="evidence" value="ECO:0007669"/>
    <property type="project" value="InterPro"/>
</dbReference>
<dbReference type="InterPro" id="IPR015424">
    <property type="entry name" value="PyrdxlP-dep_Trfase"/>
</dbReference>
<evidence type="ECO:0000313" key="8">
    <source>
        <dbReference type="Proteomes" id="UP000033033"/>
    </source>
</evidence>
<name>A0A0E3QUI4_METBA</name>
<dbReference type="KEGG" id="mby:MSBRM_1257"/>
<dbReference type="InterPro" id="IPR054542">
    <property type="entry name" value="Cys_met_metab_PP"/>
</dbReference>
<reference evidence="7 8" key="1">
    <citation type="submission" date="2014-07" db="EMBL/GenBank/DDBJ databases">
        <title>Methanogenic archaea and the global carbon cycle.</title>
        <authorList>
            <person name="Henriksen J.R."/>
            <person name="Luke J."/>
            <person name="Reinhart S."/>
            <person name="Benedict M.N."/>
            <person name="Youngblut N.D."/>
            <person name="Metcalf M.E."/>
            <person name="Whitaker R.J."/>
            <person name="Metcalf W.W."/>
        </authorList>
    </citation>
    <scope>NUCLEOTIDE SEQUENCE [LARGE SCALE GENOMIC DNA]</scope>
    <source>
        <strain evidence="7 8">MS</strain>
    </source>
</reference>
<dbReference type="EC" id="2.5.1.48" evidence="7"/>
<dbReference type="EC" id="2.5.1.49" evidence="7"/>
<dbReference type="InterPro" id="IPR006235">
    <property type="entry name" value="OAc-hSer/O-AcSer_sulfhydrylase"/>
</dbReference>